<dbReference type="AlphaFoldDB" id="A0A162K3E4"/>
<dbReference type="GO" id="GO:0033228">
    <property type="term" value="P:cysteine export across plasma membrane"/>
    <property type="evidence" value="ECO:0007669"/>
    <property type="project" value="TreeGrafter"/>
</dbReference>
<dbReference type="InterPro" id="IPR001123">
    <property type="entry name" value="LeuE-type"/>
</dbReference>
<dbReference type="Proteomes" id="UP000075787">
    <property type="component" value="Unassembled WGS sequence"/>
</dbReference>
<reference evidence="7 8" key="1">
    <citation type="submission" date="2015-12" db="EMBL/GenBank/DDBJ databases">
        <title>Genome sequence of Tistrella mobilis MCCC 1A02139.</title>
        <authorList>
            <person name="Lu L."/>
            <person name="Lai Q."/>
            <person name="Shao Z."/>
            <person name="Qian P."/>
        </authorList>
    </citation>
    <scope>NUCLEOTIDE SEQUENCE [LARGE SCALE GENOMIC DNA]</scope>
    <source>
        <strain evidence="7 8">MCCC 1A02139</strain>
    </source>
</reference>
<dbReference type="Pfam" id="PF01810">
    <property type="entry name" value="LysE"/>
    <property type="match status" value="1"/>
</dbReference>
<dbReference type="RefSeq" id="WP_062768304.1">
    <property type="nucleotide sequence ID" value="NZ_CP121045.1"/>
</dbReference>
<feature type="transmembrane region" description="Helical" evidence="6">
    <location>
        <begin position="132"/>
        <end position="157"/>
    </location>
</feature>
<evidence type="ECO:0000256" key="3">
    <source>
        <dbReference type="ARBA" id="ARBA00022692"/>
    </source>
</evidence>
<keyword evidence="2" id="KW-1003">Cell membrane</keyword>
<evidence type="ECO:0000313" key="8">
    <source>
        <dbReference type="Proteomes" id="UP000075787"/>
    </source>
</evidence>
<feature type="transmembrane region" description="Helical" evidence="6">
    <location>
        <begin position="71"/>
        <end position="89"/>
    </location>
</feature>
<proteinExistence type="predicted"/>
<name>A0A162K3E4_9PROT</name>
<accession>A0A162K3E4</accession>
<feature type="transmembrane region" description="Helical" evidence="6">
    <location>
        <begin position="169"/>
        <end position="191"/>
    </location>
</feature>
<feature type="transmembrane region" description="Helical" evidence="6">
    <location>
        <begin position="45"/>
        <end position="64"/>
    </location>
</feature>
<comment type="subcellular location">
    <subcellularLocation>
        <location evidence="1">Cell membrane</location>
        <topology evidence="1">Multi-pass membrane protein</topology>
    </subcellularLocation>
</comment>
<gene>
    <name evidence="7" type="ORF">AUP44_13245</name>
</gene>
<dbReference type="PANTHER" id="PTHR30086">
    <property type="entry name" value="ARGININE EXPORTER PROTEIN ARGO"/>
    <property type="match status" value="1"/>
</dbReference>
<dbReference type="EMBL" id="LPZR01000200">
    <property type="protein sequence ID" value="KYO50403.1"/>
    <property type="molecule type" value="Genomic_DNA"/>
</dbReference>
<evidence type="ECO:0000256" key="5">
    <source>
        <dbReference type="ARBA" id="ARBA00023136"/>
    </source>
</evidence>
<protein>
    <submittedName>
        <fullName evidence="7">Lysine transporter LysE</fullName>
    </submittedName>
</protein>
<dbReference type="PANTHER" id="PTHR30086:SF20">
    <property type="entry name" value="ARGININE EXPORTER PROTEIN ARGO-RELATED"/>
    <property type="match status" value="1"/>
</dbReference>
<evidence type="ECO:0000256" key="1">
    <source>
        <dbReference type="ARBA" id="ARBA00004651"/>
    </source>
</evidence>
<dbReference type="GeneID" id="97242762"/>
<keyword evidence="4 6" id="KW-1133">Transmembrane helix</keyword>
<keyword evidence="5 6" id="KW-0472">Membrane</keyword>
<dbReference type="OrthoDB" id="6710777at2"/>
<sequence length="194" mass="20344">MTDPLLFCLSVAIVLATPGPTNTLLATSGAAIGWRASLRLVPAELAGYLIAILLIGILLRPLLAGWPGLDAALKMAVGLYLAWIAWKLWQSGDMTEETGEVISPRRLFTATLLNPKALVFAHGIVPLADPAAALYLAGFSAILVLTGFGWIALGAMAGGRARVRRRPRLIPRLGAAVLSVFSAVMIGSPLIGLV</sequence>
<evidence type="ECO:0000313" key="7">
    <source>
        <dbReference type="EMBL" id="KYO50403.1"/>
    </source>
</evidence>
<dbReference type="GO" id="GO:0015171">
    <property type="term" value="F:amino acid transmembrane transporter activity"/>
    <property type="evidence" value="ECO:0007669"/>
    <property type="project" value="TreeGrafter"/>
</dbReference>
<evidence type="ECO:0000256" key="6">
    <source>
        <dbReference type="SAM" id="Phobius"/>
    </source>
</evidence>
<organism evidence="7 8">
    <name type="scientific">Tistrella mobilis</name>
    <dbReference type="NCBI Taxonomy" id="171437"/>
    <lineage>
        <taxon>Bacteria</taxon>
        <taxon>Pseudomonadati</taxon>
        <taxon>Pseudomonadota</taxon>
        <taxon>Alphaproteobacteria</taxon>
        <taxon>Geminicoccales</taxon>
        <taxon>Geminicoccaceae</taxon>
        <taxon>Tistrella</taxon>
    </lineage>
</organism>
<comment type="caution">
    <text evidence="7">The sequence shown here is derived from an EMBL/GenBank/DDBJ whole genome shotgun (WGS) entry which is preliminary data.</text>
</comment>
<evidence type="ECO:0000256" key="2">
    <source>
        <dbReference type="ARBA" id="ARBA00022475"/>
    </source>
</evidence>
<keyword evidence="3 6" id="KW-0812">Transmembrane</keyword>
<dbReference type="GO" id="GO:0005886">
    <property type="term" value="C:plasma membrane"/>
    <property type="evidence" value="ECO:0007669"/>
    <property type="project" value="UniProtKB-SubCell"/>
</dbReference>
<evidence type="ECO:0000256" key="4">
    <source>
        <dbReference type="ARBA" id="ARBA00022989"/>
    </source>
</evidence>